<dbReference type="AlphaFoldDB" id="A0A6M2EGI9"/>
<name>A0A6M2EGI9_9ROSI</name>
<sequence>MEDYCGDDELELHIYSKPIKKLMALANLKRSKWHSDFLTESLMVRDKFHRDRVRPYCGSVKAGTPEEWSDYLYSTELTGRIEDCGVHVIAEKLDSFEKSEVGRDTVMPSQPPYHLLPHPYCGSIIASTPDQWSDYLFGKLHKYNLDLRLLGDKIPQWMWEY</sequence>
<organism evidence="1">
    <name type="scientific">Populus davidiana</name>
    <dbReference type="NCBI Taxonomy" id="266767"/>
    <lineage>
        <taxon>Eukaryota</taxon>
        <taxon>Viridiplantae</taxon>
        <taxon>Streptophyta</taxon>
        <taxon>Embryophyta</taxon>
        <taxon>Tracheophyta</taxon>
        <taxon>Spermatophyta</taxon>
        <taxon>Magnoliopsida</taxon>
        <taxon>eudicotyledons</taxon>
        <taxon>Gunneridae</taxon>
        <taxon>Pentapetalae</taxon>
        <taxon>rosids</taxon>
        <taxon>fabids</taxon>
        <taxon>Malpighiales</taxon>
        <taxon>Salicaceae</taxon>
        <taxon>Saliceae</taxon>
        <taxon>Populus</taxon>
    </lineage>
</organism>
<reference evidence="1" key="1">
    <citation type="submission" date="2020-03" db="EMBL/GenBank/DDBJ databases">
        <authorList>
            <person name="Zhang R."/>
        </authorList>
    </citation>
    <scope>NUCLEOTIDE SEQUENCE</scope>
</reference>
<accession>A0A6M2EGI9</accession>
<protein>
    <submittedName>
        <fullName evidence="1">Uncharacterized protein</fullName>
    </submittedName>
</protein>
<dbReference type="EMBL" id="GILB01003035">
    <property type="protein sequence ID" value="NUU83368.1"/>
    <property type="molecule type" value="Transcribed_RNA"/>
</dbReference>
<evidence type="ECO:0000313" key="1">
    <source>
        <dbReference type="EMBL" id="NUU83368.1"/>
    </source>
</evidence>
<proteinExistence type="predicted"/>